<protein>
    <recommendedName>
        <fullName evidence="3">DNA topoisomerase (ATP-hydrolyzing)</fullName>
        <ecNumber evidence="3">5.6.2.2</ecNumber>
    </recommendedName>
</protein>
<evidence type="ECO:0000256" key="1">
    <source>
        <dbReference type="ARBA" id="ARBA00000185"/>
    </source>
</evidence>
<dbReference type="FunFam" id="3.90.199.10:FF:000001">
    <property type="entry name" value="DNA gyrase subunit A"/>
    <property type="match status" value="1"/>
</dbReference>
<evidence type="ECO:0000256" key="2">
    <source>
        <dbReference type="ARBA" id="ARBA00008263"/>
    </source>
</evidence>
<dbReference type="PANTHER" id="PTHR43493:SF5">
    <property type="entry name" value="DNA GYRASE SUBUNIT A, CHLOROPLASTIC_MITOCHONDRIAL"/>
    <property type="match status" value="1"/>
</dbReference>
<keyword evidence="6 7" id="KW-0413">Isomerase</keyword>
<dbReference type="InterPro" id="IPR002205">
    <property type="entry name" value="Topo_IIA_dom_A"/>
</dbReference>
<dbReference type="InterPro" id="IPR013758">
    <property type="entry name" value="Topo_IIA_A/C_ab"/>
</dbReference>
<proteinExistence type="inferred from homology"/>
<dbReference type="GO" id="GO:0006265">
    <property type="term" value="P:DNA topological change"/>
    <property type="evidence" value="ECO:0007669"/>
    <property type="project" value="UniProtKB-UniRule"/>
</dbReference>
<dbReference type="Proteomes" id="UP000236846">
    <property type="component" value="Unassembled WGS sequence"/>
</dbReference>
<evidence type="ECO:0000256" key="5">
    <source>
        <dbReference type="ARBA" id="ARBA00023125"/>
    </source>
</evidence>
<feature type="active site" description="O-(5'-phospho-DNA)-tyrosine intermediate" evidence="7">
    <location>
        <position position="131"/>
    </location>
</feature>
<dbReference type="PANTHER" id="PTHR43493">
    <property type="entry name" value="DNA GYRASE/TOPOISOMERASE SUBUNIT A"/>
    <property type="match status" value="1"/>
</dbReference>
<evidence type="ECO:0000313" key="10">
    <source>
        <dbReference type="Proteomes" id="UP000236846"/>
    </source>
</evidence>
<accession>A0A2H0PXZ0</accession>
<dbReference type="GO" id="GO:0009330">
    <property type="term" value="C:DNA topoisomerase type II (double strand cut, ATP-hydrolyzing) complex"/>
    <property type="evidence" value="ECO:0007669"/>
    <property type="project" value="TreeGrafter"/>
</dbReference>
<dbReference type="GO" id="GO:0005737">
    <property type="term" value="C:cytoplasm"/>
    <property type="evidence" value="ECO:0007669"/>
    <property type="project" value="TreeGrafter"/>
</dbReference>
<dbReference type="CDD" id="cd00187">
    <property type="entry name" value="TOP4c"/>
    <property type="match status" value="1"/>
</dbReference>
<comment type="caution">
    <text evidence="9">The sequence shown here is derived from an EMBL/GenBank/DDBJ whole genome shotgun (WGS) entry which is preliminary data.</text>
</comment>
<evidence type="ECO:0000256" key="6">
    <source>
        <dbReference type="ARBA" id="ARBA00023235"/>
    </source>
</evidence>
<gene>
    <name evidence="9" type="ORF">COV41_00370</name>
</gene>
<evidence type="ECO:0000259" key="8">
    <source>
        <dbReference type="PROSITE" id="PS52040"/>
    </source>
</evidence>
<feature type="domain" description="Topo IIA-type catalytic" evidence="8">
    <location>
        <begin position="43"/>
        <end position="514"/>
    </location>
</feature>
<evidence type="ECO:0000256" key="4">
    <source>
        <dbReference type="ARBA" id="ARBA00023029"/>
    </source>
</evidence>
<evidence type="ECO:0000256" key="7">
    <source>
        <dbReference type="PROSITE-ProRule" id="PRU01384"/>
    </source>
</evidence>
<dbReference type="NCBIfam" id="TIGR01063">
    <property type="entry name" value="gyrA"/>
    <property type="match status" value="1"/>
</dbReference>
<sequence>MPTQKDSKQSSGVAHRIEARDIVHEMKESYLTYAMSVIISRALPDVRDGLKPVQRRILYAMHEMGLRHTAKTVKSARIVGDTMGKYHPHGDLALYDSLVRMAQPFSLRYPLVIGQGNFGSIDGDSAAAMRYTEAKMSARAEAMLADIEKQTVDFIPNYDNRLREPKVLPARIPNLLVNGSMGIAVGMATNIPPHNMSEVADALRHLLKNSKASTGELLHYIQGPDFPTGGIIFNKQDIAAAYSIGKGSFVCRGRAEIMERVRAKRETGDFDIVITEIPYEVNKANMISRIAELVEQKKIDGIRDVRDESDKDGLRVVVELKPGAQAQKILNQLFKFTDLEKIYHMNMIALVDGIQPQTLSLKEILQEFLKHRKSVVVKRTQFDLQRTEERIHILQGLARALDHIDEIIKIIRASESRDKARENLIKKFKLSDKQADAILAIRLEHLARLEREKVHAELAEKQKYAKELQNILNDPRKILDVIDNELQEIKTAYGDARKTAIERGKIQEINEEELIPEAPTVVTVSRAEYIRRINPEHFRVQKRGGKGVMGFEARGEDDAMKIVVSCSTHDTLMFFTDTGKIFFLKPYDLPESSRVSRGKPINNYLGVSENEKIVACIPYHNHEHDSQYLVLTTRLGITKKCALKEIMERQRNGIRIITPKKDDVMVAAGFSTGKDNIILATQYGKVIRFFETQIRAQGRATSGIKGMTLKNNDAVIGMGIVSKEQEKTSSMLVVTQYGFSKMTPLKQYRMQRRGGSGIKTAKITNKTGVIVSATVFTHQEALIVVSQNGQTIRIGMDAIPVQGRLTQGVHIMKLDTGDCITSTTCI</sequence>
<dbReference type="FunFam" id="3.30.1360.40:FF:000002">
    <property type="entry name" value="DNA gyrase subunit A"/>
    <property type="match status" value="1"/>
</dbReference>
<dbReference type="NCBIfam" id="NF004044">
    <property type="entry name" value="PRK05561.1"/>
    <property type="match status" value="1"/>
</dbReference>
<dbReference type="Gene3D" id="3.90.199.10">
    <property type="entry name" value="Topoisomerase II, domain 5"/>
    <property type="match status" value="1"/>
</dbReference>
<dbReference type="Gene3D" id="1.10.268.10">
    <property type="entry name" value="Topoisomerase, domain 3"/>
    <property type="match status" value="1"/>
</dbReference>
<dbReference type="NCBIfam" id="NF004043">
    <property type="entry name" value="PRK05560.1"/>
    <property type="match status" value="1"/>
</dbReference>
<dbReference type="EC" id="5.6.2.2" evidence="3"/>
<dbReference type="InterPro" id="IPR050220">
    <property type="entry name" value="Type_II_DNA_Topoisomerases"/>
</dbReference>
<dbReference type="EMBL" id="PCXE01000009">
    <property type="protein sequence ID" value="PIR26921.1"/>
    <property type="molecule type" value="Genomic_DNA"/>
</dbReference>
<dbReference type="SMART" id="SM00434">
    <property type="entry name" value="TOP4c"/>
    <property type="match status" value="1"/>
</dbReference>
<reference evidence="9 10" key="1">
    <citation type="submission" date="2017-09" db="EMBL/GenBank/DDBJ databases">
        <title>Depth-based differentiation of microbial function through sediment-hosted aquifers and enrichment of novel symbionts in the deep terrestrial subsurface.</title>
        <authorList>
            <person name="Probst A.J."/>
            <person name="Ladd B."/>
            <person name="Jarett J.K."/>
            <person name="Geller-Mcgrath D.E."/>
            <person name="Sieber C.M."/>
            <person name="Emerson J.B."/>
            <person name="Anantharaman K."/>
            <person name="Thomas B.C."/>
            <person name="Malmstrom R."/>
            <person name="Stieglmeier M."/>
            <person name="Klingl A."/>
            <person name="Woyke T."/>
            <person name="Ryan C.M."/>
            <person name="Banfield J.F."/>
        </authorList>
    </citation>
    <scope>NUCLEOTIDE SEQUENCE [LARGE SCALE GENOMIC DNA]</scope>
    <source>
        <strain evidence="9">CG11_big_fil_rev_8_21_14_0_20_43_10</strain>
    </source>
</reference>
<dbReference type="GO" id="GO:0005524">
    <property type="term" value="F:ATP binding"/>
    <property type="evidence" value="ECO:0007669"/>
    <property type="project" value="InterPro"/>
</dbReference>
<evidence type="ECO:0000313" key="9">
    <source>
        <dbReference type="EMBL" id="PIR26921.1"/>
    </source>
</evidence>
<evidence type="ECO:0000256" key="3">
    <source>
        <dbReference type="ARBA" id="ARBA00012895"/>
    </source>
</evidence>
<dbReference type="SUPFAM" id="SSF101904">
    <property type="entry name" value="GyrA/ParC C-terminal domain-like"/>
    <property type="match status" value="1"/>
</dbReference>
<dbReference type="PROSITE" id="PS52040">
    <property type="entry name" value="TOPO_IIA"/>
    <property type="match status" value="1"/>
</dbReference>
<dbReference type="InterPro" id="IPR013757">
    <property type="entry name" value="Topo_IIA_A_a_sf"/>
</dbReference>
<dbReference type="AlphaFoldDB" id="A0A2H0PXZ0"/>
<name>A0A2H0PXZ0_9BACT</name>
<dbReference type="Gene3D" id="3.30.1360.40">
    <property type="match status" value="1"/>
</dbReference>
<organism evidence="9 10">
    <name type="scientific">Candidatus Brennerbacteria bacterium CG11_big_fil_rev_8_21_14_0_20_43_10</name>
    <dbReference type="NCBI Taxonomy" id="1974523"/>
    <lineage>
        <taxon>Bacteria</taxon>
        <taxon>Candidatus Brenneribacteriota</taxon>
    </lineage>
</organism>
<dbReference type="InterPro" id="IPR006691">
    <property type="entry name" value="GyrA/parC_rep"/>
</dbReference>
<dbReference type="SUPFAM" id="SSF56719">
    <property type="entry name" value="Type II DNA topoisomerase"/>
    <property type="match status" value="1"/>
</dbReference>
<dbReference type="GO" id="GO:0003677">
    <property type="term" value="F:DNA binding"/>
    <property type="evidence" value="ECO:0007669"/>
    <property type="project" value="UniProtKB-UniRule"/>
</dbReference>
<dbReference type="InterPro" id="IPR035516">
    <property type="entry name" value="Gyrase/topoIV_suA_C"/>
</dbReference>
<dbReference type="InterPro" id="IPR013760">
    <property type="entry name" value="Topo_IIA-like_dom_sf"/>
</dbReference>
<keyword evidence="4 7" id="KW-0799">Topoisomerase</keyword>
<dbReference type="FunFam" id="1.10.268.10:FF:000001">
    <property type="entry name" value="DNA gyrase subunit A"/>
    <property type="match status" value="1"/>
</dbReference>
<dbReference type="Gene3D" id="2.120.10.90">
    <property type="entry name" value="DNA gyrase/topoisomerase IV, subunit A, C-terminal"/>
    <property type="match status" value="1"/>
</dbReference>
<keyword evidence="5 7" id="KW-0238">DNA-binding</keyword>
<dbReference type="Pfam" id="PF03989">
    <property type="entry name" value="DNA_gyraseA_C"/>
    <property type="match status" value="6"/>
</dbReference>
<dbReference type="Pfam" id="PF00521">
    <property type="entry name" value="DNA_topoisoIV"/>
    <property type="match status" value="1"/>
</dbReference>
<comment type="catalytic activity">
    <reaction evidence="1 7">
        <text>ATP-dependent breakage, passage and rejoining of double-stranded DNA.</text>
        <dbReference type="EC" id="5.6.2.2"/>
    </reaction>
</comment>
<comment type="similarity">
    <text evidence="2">Belongs to the type II topoisomerase GyrA/ParC subunit family.</text>
</comment>
<dbReference type="GO" id="GO:0003918">
    <property type="term" value="F:DNA topoisomerase type II (double strand cut, ATP-hydrolyzing) activity"/>
    <property type="evidence" value="ECO:0007669"/>
    <property type="project" value="UniProtKB-EC"/>
</dbReference>